<dbReference type="EMBL" id="JOKZ01000018">
    <property type="protein sequence ID" value="KKP06799.1"/>
    <property type="molecule type" value="Genomic_DNA"/>
</dbReference>
<accession>A0A0G0AQJ3</accession>
<feature type="region of interest" description="Disordered" evidence="1">
    <location>
        <begin position="76"/>
        <end position="187"/>
    </location>
</feature>
<proteinExistence type="predicted"/>
<feature type="compositionally biased region" description="Gly residues" evidence="1">
    <location>
        <begin position="159"/>
        <end position="168"/>
    </location>
</feature>
<protein>
    <submittedName>
        <fullName evidence="2">Uncharacterized protein</fullName>
    </submittedName>
</protein>
<dbReference type="Proteomes" id="UP000034112">
    <property type="component" value="Unassembled WGS sequence"/>
</dbReference>
<name>A0A0G0AQJ3_TRIHA</name>
<evidence type="ECO:0000256" key="1">
    <source>
        <dbReference type="SAM" id="MobiDB-lite"/>
    </source>
</evidence>
<feature type="compositionally biased region" description="Low complexity" evidence="1">
    <location>
        <begin position="126"/>
        <end position="137"/>
    </location>
</feature>
<evidence type="ECO:0000313" key="3">
    <source>
        <dbReference type="Proteomes" id="UP000034112"/>
    </source>
</evidence>
<dbReference type="AlphaFoldDB" id="A0A0G0AQJ3"/>
<evidence type="ECO:0000313" key="2">
    <source>
        <dbReference type="EMBL" id="KKP06799.1"/>
    </source>
</evidence>
<sequence>MLTESSFRSLEQWPRCLNISTRNGNRRVREGKVVDLGQRGRERVVEEQKGAIAAGKPAASFEAQIEQVGNIKSQIAWPDNEWQELKQDDDETTDNSKSKSKKRKERESEKKERKGKKNLFLGRNQAAPPACARASSCTNHRPDTGPARGERPQMSPGNGALGGVGGTGSLWKEMGCKGRPPHRASSP</sequence>
<organism evidence="2 3">
    <name type="scientific">Trichoderma harzianum</name>
    <name type="common">Hypocrea lixii</name>
    <dbReference type="NCBI Taxonomy" id="5544"/>
    <lineage>
        <taxon>Eukaryota</taxon>
        <taxon>Fungi</taxon>
        <taxon>Dikarya</taxon>
        <taxon>Ascomycota</taxon>
        <taxon>Pezizomycotina</taxon>
        <taxon>Sordariomycetes</taxon>
        <taxon>Hypocreomycetidae</taxon>
        <taxon>Hypocreales</taxon>
        <taxon>Hypocreaceae</taxon>
        <taxon>Trichoderma</taxon>
    </lineage>
</organism>
<gene>
    <name evidence="2" type="ORF">THAR02_01091</name>
</gene>
<comment type="caution">
    <text evidence="2">The sequence shown here is derived from an EMBL/GenBank/DDBJ whole genome shotgun (WGS) entry which is preliminary data.</text>
</comment>
<feature type="compositionally biased region" description="Basic and acidic residues" evidence="1">
    <location>
        <begin position="140"/>
        <end position="151"/>
    </location>
</feature>
<reference evidence="3" key="1">
    <citation type="journal article" date="2015" name="Genome Announc.">
        <title>Draft whole-genome sequence of the biocontrol agent Trichoderma harzianum T6776.</title>
        <authorList>
            <person name="Baroncelli R."/>
            <person name="Piaggeschi G."/>
            <person name="Fiorini L."/>
            <person name="Bertolini E."/>
            <person name="Zapparata A."/>
            <person name="Pe M.E."/>
            <person name="Sarrocco S."/>
            <person name="Vannacci G."/>
        </authorList>
    </citation>
    <scope>NUCLEOTIDE SEQUENCE [LARGE SCALE GENOMIC DNA]</scope>
    <source>
        <strain evidence="3">T6776</strain>
    </source>
</reference>